<dbReference type="PROSITE" id="PS51163">
    <property type="entry name" value="YRDC"/>
    <property type="match status" value="1"/>
</dbReference>
<protein>
    <recommendedName>
        <fullName evidence="8">Carbamoyltransferase</fullName>
        <ecNumber evidence="8">6.2.-.-</ecNumber>
    </recommendedName>
</protein>
<dbReference type="PROSITE" id="PS00150">
    <property type="entry name" value="ACYLPHOSPHATASE_1"/>
    <property type="match status" value="1"/>
</dbReference>
<feature type="active site" evidence="9">
    <location>
        <position position="20"/>
    </location>
</feature>
<gene>
    <name evidence="12" type="primary">hypF</name>
    <name evidence="12" type="ORF">FH610_037325</name>
</gene>
<dbReference type="Pfam" id="PF07503">
    <property type="entry name" value="zf-HYPF"/>
    <property type="match status" value="2"/>
</dbReference>
<dbReference type="InterPro" id="IPR011125">
    <property type="entry name" value="Znf_HypF"/>
</dbReference>
<dbReference type="GO" id="GO:0016743">
    <property type="term" value="F:carboxyl- or carbamoyltransferase activity"/>
    <property type="evidence" value="ECO:0007669"/>
    <property type="project" value="UniProtKB-UniRule"/>
</dbReference>
<dbReference type="Pfam" id="PF22521">
    <property type="entry name" value="HypF_C_2"/>
    <property type="match status" value="1"/>
</dbReference>
<evidence type="ECO:0000313" key="12">
    <source>
        <dbReference type="EMBL" id="KAB8177783.1"/>
    </source>
</evidence>
<dbReference type="InterPro" id="IPR017945">
    <property type="entry name" value="DHBP_synth_RibB-like_a/b_dom"/>
</dbReference>
<keyword evidence="3" id="KW-0436">Ligase</keyword>
<dbReference type="InterPro" id="IPR041440">
    <property type="entry name" value="HypF_C"/>
</dbReference>
<evidence type="ECO:0000256" key="1">
    <source>
        <dbReference type="ARBA" id="ARBA00004711"/>
    </source>
</evidence>
<evidence type="ECO:0000256" key="7">
    <source>
        <dbReference type="ARBA" id="ARBA00048220"/>
    </source>
</evidence>
<dbReference type="InterPro" id="IPR036046">
    <property type="entry name" value="Acylphosphatase-like_dom_sf"/>
</dbReference>
<dbReference type="PROSITE" id="PS51160">
    <property type="entry name" value="ACYLPHOSPHATASE_3"/>
    <property type="match status" value="1"/>
</dbReference>
<dbReference type="PIRSF" id="PIRSF006256">
    <property type="entry name" value="CMPcnvr_hdrg_mat"/>
    <property type="match status" value="1"/>
</dbReference>
<evidence type="ECO:0000256" key="9">
    <source>
        <dbReference type="PROSITE-ProRule" id="PRU00520"/>
    </source>
</evidence>
<dbReference type="SUPFAM" id="SSF55821">
    <property type="entry name" value="YrdC/RibB"/>
    <property type="match status" value="1"/>
</dbReference>
<organism evidence="12 13">
    <name type="scientific">Microbispora catharanthi</name>
    <dbReference type="NCBI Taxonomy" id="1712871"/>
    <lineage>
        <taxon>Bacteria</taxon>
        <taxon>Bacillati</taxon>
        <taxon>Actinomycetota</taxon>
        <taxon>Actinomycetes</taxon>
        <taxon>Streptosporangiales</taxon>
        <taxon>Streptosporangiaceae</taxon>
        <taxon>Microbispora</taxon>
    </lineage>
</organism>
<feature type="domain" description="Acylphosphatase-like" evidence="10">
    <location>
        <begin position="5"/>
        <end position="91"/>
    </location>
</feature>
<dbReference type="SUPFAM" id="SSF54975">
    <property type="entry name" value="Acylphosphatase/BLUF domain-like"/>
    <property type="match status" value="1"/>
</dbReference>
<evidence type="ECO:0000259" key="10">
    <source>
        <dbReference type="PROSITE" id="PS51160"/>
    </source>
</evidence>
<keyword evidence="4" id="KW-0479">Metal-binding</keyword>
<dbReference type="PANTHER" id="PTHR42959">
    <property type="entry name" value="CARBAMOYLTRANSFERASE"/>
    <property type="match status" value="1"/>
</dbReference>
<dbReference type="Gene3D" id="3.30.420.360">
    <property type="match status" value="1"/>
</dbReference>
<dbReference type="EMBL" id="VDMA02000029">
    <property type="protein sequence ID" value="KAB8177783.1"/>
    <property type="molecule type" value="Genomic_DNA"/>
</dbReference>
<keyword evidence="6" id="KW-0862">Zinc</keyword>
<dbReference type="EC" id="6.2.-.-" evidence="8"/>
<dbReference type="InterPro" id="IPR055128">
    <property type="entry name" value="HypF_C_2"/>
</dbReference>
<dbReference type="Gene3D" id="3.30.420.40">
    <property type="match status" value="1"/>
</dbReference>
<dbReference type="Pfam" id="PF00708">
    <property type="entry name" value="Acylphosphatase"/>
    <property type="match status" value="1"/>
</dbReference>
<comment type="similarity">
    <text evidence="2 8">Belongs to the carbamoyltransferase HypF family.</text>
</comment>
<comment type="pathway">
    <text evidence="1">Protein modification; [NiFe] hydrogenase maturation.</text>
</comment>
<proteinExistence type="inferred from homology"/>
<dbReference type="GO" id="GO:0003725">
    <property type="term" value="F:double-stranded RNA binding"/>
    <property type="evidence" value="ECO:0007669"/>
    <property type="project" value="InterPro"/>
</dbReference>
<evidence type="ECO:0000256" key="2">
    <source>
        <dbReference type="ARBA" id="ARBA00008097"/>
    </source>
</evidence>
<keyword evidence="5" id="KW-0863">Zinc-finger</keyword>
<accession>A0A5N6BCN9</accession>
<sequence>MSRRAVAVRVEGIVQGVGFRPFVYGLAMRLGLAGLVGNDERGVFIEVEGGSALVEEFLAALTGDPPPLAVIERISTGPAPVTGRRTFVIAPSAAGGDRHALVSPDTATCDACLRDLTDPADRRCGYAFTNCTGCGPRFTIVRDVPYDRANTTMAGFPMCADCAREYHDPADRRFHAQPVCCPACGPSLRFAGPVGGGDPLERAVRLLREGGVLAVKGLGGYHLAALAADEPAVAALRSRKHREDKPFAVMAGDAAAVRRLCVVDPAEERLLTGCARPVVLLRRLPGASVAPSVAPGNRWLGVLLPYTPLHHLLLRALGRPIVLTSGNVSDEPIAYRDDDALERLGGIADAFLTHDRPIHIRTDDSVVRVFRGRDLPIRRSRGYVPHPLPLARAARRPVLACGAELKHTFCLVKDDRAFVSHHIGDLENYETLRSFTEGVEHFRRLFDITPEVVAHDLHPEYLSTKWALDQDADLIGVQHHHAHVASCLADNGVAGPVAGVAFDGLGYGSDGTLWGGEFLVADLAGFERAGHLTPVPMPGGATAIRQPWRMAAAYLDLAYDGDVPEDLDVVRRNAGQWAAVVALARRGGNAPPTSSMGRLFDAVAAIAGVRDTITYEGQAAVEFEQLADPAVDDAYPCGLVSSGTRFAVPGAELVRAVADDLRAGVPRDVVAARFHNAVAGIVAAGCAWIRHATGLSTVALSGGVFQNLLLLGRAVTLLEERGFTVLTHHRVPPNDGGVSLGQAAVAAARDTT</sequence>
<keyword evidence="9" id="KW-0378">Hydrolase</keyword>
<evidence type="ECO:0000256" key="6">
    <source>
        <dbReference type="ARBA" id="ARBA00022833"/>
    </source>
</evidence>
<dbReference type="AlphaFoldDB" id="A0A5N6BCN9"/>
<dbReference type="Gene3D" id="3.30.110.120">
    <property type="match status" value="1"/>
</dbReference>
<evidence type="ECO:0000256" key="5">
    <source>
        <dbReference type="ARBA" id="ARBA00022771"/>
    </source>
</evidence>
<comment type="caution">
    <text evidence="12">The sequence shown here is derived from an EMBL/GenBank/DDBJ whole genome shotgun (WGS) entry which is preliminary data.</text>
</comment>
<dbReference type="Proteomes" id="UP000313066">
    <property type="component" value="Unassembled WGS sequence"/>
</dbReference>
<feature type="domain" description="YrdC-like" evidence="11">
    <location>
        <begin position="197"/>
        <end position="382"/>
    </location>
</feature>
<evidence type="ECO:0000256" key="8">
    <source>
        <dbReference type="PIRNR" id="PIRNR006256"/>
    </source>
</evidence>
<dbReference type="PANTHER" id="PTHR42959:SF1">
    <property type="entry name" value="CARBAMOYLTRANSFERASE HYPF"/>
    <property type="match status" value="1"/>
</dbReference>
<dbReference type="Gene3D" id="3.90.870.50">
    <property type="match status" value="1"/>
</dbReference>
<evidence type="ECO:0000256" key="4">
    <source>
        <dbReference type="ARBA" id="ARBA00022723"/>
    </source>
</evidence>
<dbReference type="Pfam" id="PF01300">
    <property type="entry name" value="Sua5_yciO_yrdC"/>
    <property type="match status" value="1"/>
</dbReference>
<dbReference type="InterPro" id="IPR006070">
    <property type="entry name" value="Sua5-like_dom"/>
</dbReference>
<dbReference type="InterPro" id="IPR001792">
    <property type="entry name" value="Acylphosphatase-like_dom"/>
</dbReference>
<keyword evidence="12" id="KW-0808">Transferase</keyword>
<dbReference type="UniPathway" id="UPA00335"/>
<dbReference type="GO" id="GO:0016874">
    <property type="term" value="F:ligase activity"/>
    <property type="evidence" value="ECO:0007669"/>
    <property type="project" value="UniProtKB-UniRule"/>
</dbReference>
<comment type="catalytic activity">
    <reaction evidence="7">
        <text>C-terminal L-cysteinyl-[HypE protein] + carbamoyl phosphate + ATP + H2O = C-terminal S-carboxamide-L-cysteinyl-[HypE protein] + AMP + phosphate + diphosphate + H(+)</text>
        <dbReference type="Rhea" id="RHEA:55636"/>
        <dbReference type="Rhea" id="RHEA-COMP:14247"/>
        <dbReference type="Rhea" id="RHEA-COMP:14392"/>
        <dbReference type="ChEBI" id="CHEBI:15377"/>
        <dbReference type="ChEBI" id="CHEBI:15378"/>
        <dbReference type="ChEBI" id="CHEBI:30616"/>
        <dbReference type="ChEBI" id="CHEBI:33019"/>
        <dbReference type="ChEBI" id="CHEBI:43474"/>
        <dbReference type="ChEBI" id="CHEBI:58228"/>
        <dbReference type="ChEBI" id="CHEBI:76913"/>
        <dbReference type="ChEBI" id="CHEBI:139126"/>
        <dbReference type="ChEBI" id="CHEBI:456215"/>
    </reaction>
</comment>
<dbReference type="RefSeq" id="WP_139579945.1">
    <property type="nucleotide sequence ID" value="NZ_VDMA02000029.1"/>
</dbReference>
<feature type="active site" evidence="9">
    <location>
        <position position="38"/>
    </location>
</feature>
<dbReference type="Pfam" id="PF17788">
    <property type="entry name" value="HypF_C"/>
    <property type="match status" value="1"/>
</dbReference>
<dbReference type="GO" id="GO:0051604">
    <property type="term" value="P:protein maturation"/>
    <property type="evidence" value="ECO:0007669"/>
    <property type="project" value="TreeGrafter"/>
</dbReference>
<evidence type="ECO:0000313" key="13">
    <source>
        <dbReference type="Proteomes" id="UP000313066"/>
    </source>
</evidence>
<reference evidence="12 13" key="1">
    <citation type="submission" date="2019-10" db="EMBL/GenBank/DDBJ databases">
        <title>Nonomuraea sp. nov., isolated from Phyllanthus amarus.</title>
        <authorList>
            <person name="Klykleung N."/>
            <person name="Tanasupawat S."/>
        </authorList>
    </citation>
    <scope>NUCLEOTIDE SEQUENCE [LARGE SCALE GENOMIC DNA]</scope>
    <source>
        <strain evidence="12 13">CR1-09</strain>
    </source>
</reference>
<dbReference type="InterPro" id="IPR004421">
    <property type="entry name" value="Carbamoyltransferase_HypF"/>
</dbReference>
<comment type="catalytic activity">
    <reaction evidence="9">
        <text>an acyl phosphate + H2O = a carboxylate + phosphate + H(+)</text>
        <dbReference type="Rhea" id="RHEA:14965"/>
        <dbReference type="ChEBI" id="CHEBI:15377"/>
        <dbReference type="ChEBI" id="CHEBI:15378"/>
        <dbReference type="ChEBI" id="CHEBI:29067"/>
        <dbReference type="ChEBI" id="CHEBI:43474"/>
        <dbReference type="ChEBI" id="CHEBI:59918"/>
        <dbReference type="EC" id="3.6.1.7"/>
    </reaction>
</comment>
<evidence type="ECO:0000256" key="3">
    <source>
        <dbReference type="ARBA" id="ARBA00022598"/>
    </source>
</evidence>
<dbReference type="GO" id="GO:0008270">
    <property type="term" value="F:zinc ion binding"/>
    <property type="evidence" value="ECO:0007669"/>
    <property type="project" value="UniProtKB-KW"/>
</dbReference>
<name>A0A5N6BCN9_9ACTN</name>
<evidence type="ECO:0000259" key="11">
    <source>
        <dbReference type="PROSITE" id="PS51163"/>
    </source>
</evidence>
<dbReference type="NCBIfam" id="TIGR00143">
    <property type="entry name" value="hypF"/>
    <property type="match status" value="1"/>
</dbReference>
<dbReference type="InterPro" id="IPR051060">
    <property type="entry name" value="Carbamoyltrans_HypF-like"/>
</dbReference>
<dbReference type="GO" id="GO:0003998">
    <property type="term" value="F:acylphosphatase activity"/>
    <property type="evidence" value="ECO:0007669"/>
    <property type="project" value="UniProtKB-EC"/>
</dbReference>
<dbReference type="InterPro" id="IPR017968">
    <property type="entry name" value="Acylphosphatase_CS"/>
</dbReference>
<keyword evidence="13" id="KW-1185">Reference proteome</keyword>